<dbReference type="Proteomes" id="UP000294927">
    <property type="component" value="Unassembled WGS sequence"/>
</dbReference>
<keyword evidence="2" id="KW-0472">Membrane</keyword>
<evidence type="ECO:0000313" key="3">
    <source>
        <dbReference type="EMBL" id="TDV50972.1"/>
    </source>
</evidence>
<keyword evidence="2" id="KW-0812">Transmembrane</keyword>
<protein>
    <submittedName>
        <fullName evidence="3">Uncharacterized protein</fullName>
    </submittedName>
</protein>
<comment type="caution">
    <text evidence="3">The sequence shown here is derived from an EMBL/GenBank/DDBJ whole genome shotgun (WGS) entry which is preliminary data.</text>
</comment>
<name>A0A4R7VN74_9PSEU</name>
<dbReference type="EMBL" id="SOCP01000006">
    <property type="protein sequence ID" value="TDV50972.1"/>
    <property type="molecule type" value="Genomic_DNA"/>
</dbReference>
<dbReference type="RefSeq" id="WP_133904181.1">
    <property type="nucleotide sequence ID" value="NZ_SOCP01000006.1"/>
</dbReference>
<evidence type="ECO:0000313" key="4">
    <source>
        <dbReference type="Proteomes" id="UP000294927"/>
    </source>
</evidence>
<organism evidence="3 4">
    <name type="scientific">Actinophytocola oryzae</name>
    <dbReference type="NCBI Taxonomy" id="502181"/>
    <lineage>
        <taxon>Bacteria</taxon>
        <taxon>Bacillati</taxon>
        <taxon>Actinomycetota</taxon>
        <taxon>Actinomycetes</taxon>
        <taxon>Pseudonocardiales</taxon>
        <taxon>Pseudonocardiaceae</taxon>
    </lineage>
</organism>
<keyword evidence="2" id="KW-1133">Transmembrane helix</keyword>
<sequence>MVQAILVWSGAVLGLGLLLVMALGPVIVEVDTWWHERRHNRRAREARAKKAAMAAAPAAARRELAGV</sequence>
<evidence type="ECO:0000256" key="1">
    <source>
        <dbReference type="SAM" id="MobiDB-lite"/>
    </source>
</evidence>
<feature type="transmembrane region" description="Helical" evidence="2">
    <location>
        <begin position="6"/>
        <end position="28"/>
    </location>
</feature>
<feature type="region of interest" description="Disordered" evidence="1">
    <location>
        <begin position="45"/>
        <end position="67"/>
    </location>
</feature>
<accession>A0A4R7VN74</accession>
<keyword evidence="4" id="KW-1185">Reference proteome</keyword>
<gene>
    <name evidence="3" type="ORF">CLV71_106318</name>
</gene>
<evidence type="ECO:0000256" key="2">
    <source>
        <dbReference type="SAM" id="Phobius"/>
    </source>
</evidence>
<dbReference type="AlphaFoldDB" id="A0A4R7VN74"/>
<proteinExistence type="predicted"/>
<reference evidence="3 4" key="1">
    <citation type="submission" date="2019-03" db="EMBL/GenBank/DDBJ databases">
        <title>Genomic Encyclopedia of Archaeal and Bacterial Type Strains, Phase II (KMG-II): from individual species to whole genera.</title>
        <authorList>
            <person name="Goeker M."/>
        </authorList>
    </citation>
    <scope>NUCLEOTIDE SEQUENCE [LARGE SCALE GENOMIC DNA]</scope>
    <source>
        <strain evidence="3 4">DSM 45499</strain>
    </source>
</reference>